<dbReference type="GO" id="GO:0051301">
    <property type="term" value="P:cell division"/>
    <property type="evidence" value="ECO:0007669"/>
    <property type="project" value="UniProtKB-KW"/>
</dbReference>
<organism evidence="4 5">
    <name type="scientific">Rubricoccus marinus</name>
    <dbReference type="NCBI Taxonomy" id="716817"/>
    <lineage>
        <taxon>Bacteria</taxon>
        <taxon>Pseudomonadati</taxon>
        <taxon>Rhodothermota</taxon>
        <taxon>Rhodothermia</taxon>
        <taxon>Rhodothermales</taxon>
        <taxon>Rubricoccaceae</taxon>
        <taxon>Rubricoccus</taxon>
    </lineage>
</organism>
<dbReference type="AlphaFoldDB" id="A0A259TU95"/>
<evidence type="ECO:0000256" key="2">
    <source>
        <dbReference type="ARBA" id="ARBA00022840"/>
    </source>
</evidence>
<evidence type="ECO:0000256" key="1">
    <source>
        <dbReference type="ARBA" id="ARBA00022741"/>
    </source>
</evidence>
<protein>
    <submittedName>
        <fullName evidence="4">Cell division protein</fullName>
    </submittedName>
</protein>
<dbReference type="Proteomes" id="UP000216446">
    <property type="component" value="Unassembled WGS sequence"/>
</dbReference>
<proteinExistence type="predicted"/>
<reference evidence="4 5" key="1">
    <citation type="submission" date="2016-11" db="EMBL/GenBank/DDBJ databases">
        <title>Study of marine rhodopsin-containing bacteria.</title>
        <authorList>
            <person name="Yoshizawa S."/>
            <person name="Kumagai Y."/>
            <person name="Kogure K."/>
        </authorList>
    </citation>
    <scope>NUCLEOTIDE SEQUENCE [LARGE SCALE GENOMIC DNA]</scope>
    <source>
        <strain evidence="4 5">SG-29</strain>
    </source>
</reference>
<dbReference type="SUPFAM" id="SSF52540">
    <property type="entry name" value="P-loop containing nucleoside triphosphate hydrolases"/>
    <property type="match status" value="1"/>
</dbReference>
<evidence type="ECO:0000259" key="3">
    <source>
        <dbReference type="SMART" id="SM00382"/>
    </source>
</evidence>
<dbReference type="Gene3D" id="3.40.50.300">
    <property type="entry name" value="P-loop containing nucleotide triphosphate hydrolases"/>
    <property type="match status" value="1"/>
</dbReference>
<keyword evidence="2" id="KW-0067">ATP-binding</keyword>
<dbReference type="GO" id="GO:0016887">
    <property type="term" value="F:ATP hydrolysis activity"/>
    <property type="evidence" value="ECO:0007669"/>
    <property type="project" value="InterPro"/>
</dbReference>
<keyword evidence="5" id="KW-1185">Reference proteome</keyword>
<dbReference type="Pfam" id="PF00004">
    <property type="entry name" value="AAA"/>
    <property type="match status" value="1"/>
</dbReference>
<keyword evidence="1" id="KW-0547">Nucleotide-binding</keyword>
<dbReference type="PANTHER" id="PTHR45991">
    <property type="entry name" value="PACHYTENE CHECKPOINT PROTEIN 2"/>
    <property type="match status" value="1"/>
</dbReference>
<dbReference type="GO" id="GO:0005694">
    <property type="term" value="C:chromosome"/>
    <property type="evidence" value="ECO:0007669"/>
    <property type="project" value="TreeGrafter"/>
</dbReference>
<dbReference type="RefSeq" id="WP_094552158.1">
    <property type="nucleotide sequence ID" value="NZ_MQWB01000015.1"/>
</dbReference>
<dbReference type="PANTHER" id="PTHR45991:SF1">
    <property type="entry name" value="PACHYTENE CHECKPOINT PROTEIN 2 HOMOLOG"/>
    <property type="match status" value="1"/>
</dbReference>
<feature type="domain" description="AAA+ ATPase" evidence="3">
    <location>
        <begin position="55"/>
        <end position="204"/>
    </location>
</feature>
<accession>A0A259TU95</accession>
<dbReference type="InterPro" id="IPR003593">
    <property type="entry name" value="AAA+_ATPase"/>
</dbReference>
<dbReference type="GO" id="GO:0005524">
    <property type="term" value="F:ATP binding"/>
    <property type="evidence" value="ECO:0007669"/>
    <property type="project" value="UniProtKB-KW"/>
</dbReference>
<sequence length="299" mass="32176">METKGVLHRRSLPDPEFDRLYDRIVLPREQKSRVVSQMLLEFTLRGKLDRGAVPLHGVILLTGPPGTGKTSFAKGAASKVAAVLGRSVEFIEAEPHALTSSALGKSQRAVRDFLHGAVAEAALKGPTIVLLDEVETMAASRTKLSLEANPVDVHRATDAVLAGLDRLAEDHPHLLFVATTNFEGAVDEAFLSRADLVEHIGRPNPEACREILIDTLHTLAEKWPPIESLLDGNGLRDVAALAEGLDGRQIRKAVLRALALDKEVALDPGRLSLEHLRQAFGGDRRSAPTVNGHSAGVPS</sequence>
<dbReference type="InterPro" id="IPR027417">
    <property type="entry name" value="P-loop_NTPase"/>
</dbReference>
<name>A0A259TU95_9BACT</name>
<keyword evidence="4" id="KW-0132">Cell division</keyword>
<dbReference type="InterPro" id="IPR003959">
    <property type="entry name" value="ATPase_AAA_core"/>
</dbReference>
<keyword evidence="4" id="KW-0131">Cell cycle</keyword>
<dbReference type="InterPro" id="IPR044539">
    <property type="entry name" value="Pch2-like"/>
</dbReference>
<evidence type="ECO:0000313" key="5">
    <source>
        <dbReference type="Proteomes" id="UP000216446"/>
    </source>
</evidence>
<dbReference type="InParanoid" id="A0A259TU95"/>
<dbReference type="OrthoDB" id="7438987at2"/>
<dbReference type="SMART" id="SM00382">
    <property type="entry name" value="AAA"/>
    <property type="match status" value="1"/>
</dbReference>
<evidence type="ECO:0000313" key="4">
    <source>
        <dbReference type="EMBL" id="OZC01144.1"/>
    </source>
</evidence>
<dbReference type="EMBL" id="MQWB01000015">
    <property type="protein sequence ID" value="OZC01144.1"/>
    <property type="molecule type" value="Genomic_DNA"/>
</dbReference>
<gene>
    <name evidence="4" type="ORF">BSZ36_18665</name>
</gene>
<comment type="caution">
    <text evidence="4">The sequence shown here is derived from an EMBL/GenBank/DDBJ whole genome shotgun (WGS) entry which is preliminary data.</text>
</comment>